<name>A0A210Q4D7_MIZYE</name>
<dbReference type="PANTHER" id="PTHR11505">
    <property type="entry name" value="L1 TRANSPOSABLE ELEMENT-RELATED"/>
    <property type="match status" value="1"/>
</dbReference>
<dbReference type="EMBL" id="NEDP02005050">
    <property type="protein sequence ID" value="OWF43603.1"/>
    <property type="molecule type" value="Genomic_DNA"/>
</dbReference>
<feature type="compositionally biased region" description="Polar residues" evidence="1">
    <location>
        <begin position="7"/>
        <end position="18"/>
    </location>
</feature>
<organism evidence="2 3">
    <name type="scientific">Mizuhopecten yessoensis</name>
    <name type="common">Japanese scallop</name>
    <name type="synonym">Patinopecten yessoensis</name>
    <dbReference type="NCBI Taxonomy" id="6573"/>
    <lineage>
        <taxon>Eukaryota</taxon>
        <taxon>Metazoa</taxon>
        <taxon>Spiralia</taxon>
        <taxon>Lophotrochozoa</taxon>
        <taxon>Mollusca</taxon>
        <taxon>Bivalvia</taxon>
        <taxon>Autobranchia</taxon>
        <taxon>Pteriomorphia</taxon>
        <taxon>Pectinida</taxon>
        <taxon>Pectinoidea</taxon>
        <taxon>Pectinidae</taxon>
        <taxon>Mizuhopecten</taxon>
    </lineage>
</organism>
<comment type="caution">
    <text evidence="2">The sequence shown here is derived from an EMBL/GenBank/DDBJ whole genome shotgun (WGS) entry which is preliminary data.</text>
</comment>
<feature type="region of interest" description="Disordered" evidence="1">
    <location>
        <begin position="1"/>
        <end position="26"/>
    </location>
</feature>
<accession>A0A210Q4D7</accession>
<dbReference type="Gene3D" id="3.30.70.1820">
    <property type="entry name" value="L1 transposable element, RRM domain"/>
    <property type="match status" value="1"/>
</dbReference>
<evidence type="ECO:0000313" key="3">
    <source>
        <dbReference type="Proteomes" id="UP000242188"/>
    </source>
</evidence>
<protein>
    <submittedName>
        <fullName evidence="2">Uncharacterized protein</fullName>
    </submittedName>
</protein>
<dbReference type="InterPro" id="IPR004244">
    <property type="entry name" value="Transposase_22"/>
</dbReference>
<reference evidence="2 3" key="1">
    <citation type="journal article" date="2017" name="Nat. Ecol. Evol.">
        <title>Scallop genome provides insights into evolution of bilaterian karyotype and development.</title>
        <authorList>
            <person name="Wang S."/>
            <person name="Zhang J."/>
            <person name="Jiao W."/>
            <person name="Li J."/>
            <person name="Xun X."/>
            <person name="Sun Y."/>
            <person name="Guo X."/>
            <person name="Huan P."/>
            <person name="Dong B."/>
            <person name="Zhang L."/>
            <person name="Hu X."/>
            <person name="Sun X."/>
            <person name="Wang J."/>
            <person name="Zhao C."/>
            <person name="Wang Y."/>
            <person name="Wang D."/>
            <person name="Huang X."/>
            <person name="Wang R."/>
            <person name="Lv J."/>
            <person name="Li Y."/>
            <person name="Zhang Z."/>
            <person name="Liu B."/>
            <person name="Lu W."/>
            <person name="Hui Y."/>
            <person name="Liang J."/>
            <person name="Zhou Z."/>
            <person name="Hou R."/>
            <person name="Li X."/>
            <person name="Liu Y."/>
            <person name="Li H."/>
            <person name="Ning X."/>
            <person name="Lin Y."/>
            <person name="Zhao L."/>
            <person name="Xing Q."/>
            <person name="Dou J."/>
            <person name="Li Y."/>
            <person name="Mao J."/>
            <person name="Guo H."/>
            <person name="Dou H."/>
            <person name="Li T."/>
            <person name="Mu C."/>
            <person name="Jiang W."/>
            <person name="Fu Q."/>
            <person name="Fu X."/>
            <person name="Miao Y."/>
            <person name="Liu J."/>
            <person name="Yu Q."/>
            <person name="Li R."/>
            <person name="Liao H."/>
            <person name="Li X."/>
            <person name="Kong Y."/>
            <person name="Jiang Z."/>
            <person name="Chourrout D."/>
            <person name="Li R."/>
            <person name="Bao Z."/>
        </authorList>
    </citation>
    <scope>NUCLEOTIDE SEQUENCE [LARGE SCALE GENOMIC DNA]</scope>
    <source>
        <strain evidence="2 3">PY_sf001</strain>
    </source>
</reference>
<keyword evidence="3" id="KW-1185">Reference proteome</keyword>
<evidence type="ECO:0000313" key="2">
    <source>
        <dbReference type="EMBL" id="OWF43603.1"/>
    </source>
</evidence>
<gene>
    <name evidence="2" type="ORF">KP79_PYT24893</name>
</gene>
<dbReference type="AlphaFoldDB" id="A0A210Q4D7"/>
<evidence type="ECO:0000256" key="1">
    <source>
        <dbReference type="SAM" id="MobiDB-lite"/>
    </source>
</evidence>
<sequence>MGKKNNRNTQSQSTSDESNPTKRHCRDEDDLVLNDLDILLKSISDDETTTRRAVDMILGHDVFKTAITESLFPMIEAMQNQISLLTDRIDDMEQYSRRTCLKFSGIPEQQGEDTDKLILNVINKHVLQPVGQTVELHQIGRTHRVNRRVLYPTQNQLPMPRDIIVRFVSYRDRAVVFRNKKNLKLYNSSQKNNRCRVFINEALTKQRAALFKKTRDLVKDHKILSCWTYDGRIMVKTLQENIVQVAHDNELEKFLKLKVNVTGTMLPSVYTGTRSGDRVHRLNASAASFAPLSPSMTSTPVQTK</sequence>
<dbReference type="Proteomes" id="UP000242188">
    <property type="component" value="Unassembled WGS sequence"/>
</dbReference>
<proteinExistence type="predicted"/>